<dbReference type="SUPFAM" id="SSF51556">
    <property type="entry name" value="Metallo-dependent hydrolases"/>
    <property type="match status" value="1"/>
</dbReference>
<feature type="domain" description="Amidohydrolase-related" evidence="2">
    <location>
        <begin position="37"/>
        <end position="348"/>
    </location>
</feature>
<evidence type="ECO:0000259" key="2">
    <source>
        <dbReference type="Pfam" id="PF04909"/>
    </source>
</evidence>
<dbReference type="Proteomes" id="UP000280346">
    <property type="component" value="Unassembled WGS sequence"/>
</dbReference>
<sequence length="353" mass="38208">MTTETKSGTHAVILPSADPGWLALRQEAILEPDLPIIDPHHHLWDAPRSPRYLAEELERDARAGHNVIGTIFTDCSEGYRTDGPENLRPVGETEFVTAIADRVAVGAYQPAGLCAGIIGYADLREGAGVRAVLEAHIAAGKGRFKGIRQSTAWDPNPEIRTTIRTPPEGLLRDPTLRAGFACLAPLGLTFDSWVYHHQLGDVADLAAAFPETTIILDHVGGPIGIGPYAGRRDEVFAQWKAGILEVARRPNVSVKLGGLAMRLGGFGFHERPVPPSSEDLAAAWRPYVETCIEAFGPDRAMFESNFPVDQLSCGYAVLWNGFKRLASGASDSEKAALFSRTAARVYGIEHVLN</sequence>
<evidence type="ECO:0000313" key="4">
    <source>
        <dbReference type="Proteomes" id="UP000280346"/>
    </source>
</evidence>
<dbReference type="Pfam" id="PF04909">
    <property type="entry name" value="Amidohydro_2"/>
    <property type="match status" value="1"/>
</dbReference>
<protein>
    <submittedName>
        <fullName evidence="3">Amidohydrolase</fullName>
    </submittedName>
</protein>
<reference evidence="3 4" key="1">
    <citation type="submission" date="2018-12" db="EMBL/GenBank/DDBJ databases">
        <authorList>
            <person name="Yang Y."/>
        </authorList>
    </citation>
    <scope>NUCLEOTIDE SEQUENCE [LARGE SCALE GENOMIC DNA]</scope>
    <source>
        <strain evidence="3 4">GSF71</strain>
    </source>
</reference>
<dbReference type="PANTHER" id="PTHR43569">
    <property type="entry name" value="AMIDOHYDROLASE"/>
    <property type="match status" value="1"/>
</dbReference>
<keyword evidence="3" id="KW-0378">Hydrolase</keyword>
<dbReference type="InterPro" id="IPR006680">
    <property type="entry name" value="Amidohydro-rel"/>
</dbReference>
<evidence type="ECO:0000313" key="3">
    <source>
        <dbReference type="EMBL" id="RUQ75573.1"/>
    </source>
</evidence>
<dbReference type="InterPro" id="IPR032466">
    <property type="entry name" value="Metal_Hydrolase"/>
</dbReference>
<accession>A0A433JEH1</accession>
<dbReference type="InterPro" id="IPR052350">
    <property type="entry name" value="Metallo-dep_Lactonases"/>
</dbReference>
<dbReference type="EMBL" id="RZIJ01000001">
    <property type="protein sequence ID" value="RUQ75573.1"/>
    <property type="molecule type" value="Genomic_DNA"/>
</dbReference>
<dbReference type="PANTHER" id="PTHR43569:SF1">
    <property type="entry name" value="BLL3371 PROTEIN"/>
    <property type="match status" value="1"/>
</dbReference>
<dbReference type="AlphaFoldDB" id="A0A433JEH1"/>
<comment type="caution">
    <text evidence="3">The sequence shown here is derived from an EMBL/GenBank/DDBJ whole genome shotgun (WGS) entry which is preliminary data.</text>
</comment>
<dbReference type="RefSeq" id="WP_126993665.1">
    <property type="nucleotide sequence ID" value="NZ_JBNPXW010000001.1"/>
</dbReference>
<dbReference type="GO" id="GO:0016787">
    <property type="term" value="F:hydrolase activity"/>
    <property type="evidence" value="ECO:0007669"/>
    <property type="project" value="UniProtKB-KW"/>
</dbReference>
<gene>
    <name evidence="3" type="ORF">EJ913_00155</name>
</gene>
<dbReference type="Gene3D" id="3.20.20.140">
    <property type="entry name" value="Metal-dependent hydrolases"/>
    <property type="match status" value="1"/>
</dbReference>
<comment type="similarity">
    <text evidence="1">Belongs to the metallo-dependent hydrolases superfamily.</text>
</comment>
<keyword evidence="4" id="KW-1185">Reference proteome</keyword>
<evidence type="ECO:0000256" key="1">
    <source>
        <dbReference type="ARBA" id="ARBA00038310"/>
    </source>
</evidence>
<dbReference type="OrthoDB" id="7183088at2"/>
<name>A0A433JEH1_9PROT</name>
<proteinExistence type="inferred from homology"/>
<organism evidence="3 4">
    <name type="scientific">Azospirillum doebereinerae</name>
    <dbReference type="NCBI Taxonomy" id="92933"/>
    <lineage>
        <taxon>Bacteria</taxon>
        <taxon>Pseudomonadati</taxon>
        <taxon>Pseudomonadota</taxon>
        <taxon>Alphaproteobacteria</taxon>
        <taxon>Rhodospirillales</taxon>
        <taxon>Azospirillaceae</taxon>
        <taxon>Azospirillum</taxon>
    </lineage>
</organism>